<evidence type="ECO:0000259" key="8">
    <source>
        <dbReference type="Pfam" id="PF22819"/>
    </source>
</evidence>
<dbReference type="GO" id="GO:0005886">
    <property type="term" value="C:plasma membrane"/>
    <property type="evidence" value="ECO:0007669"/>
    <property type="project" value="UniProtKB-SubCell"/>
</dbReference>
<feature type="domain" description="YvbJ-like NTF2-like" evidence="10">
    <location>
        <begin position="358"/>
        <end position="475"/>
    </location>
</feature>
<evidence type="ECO:0000313" key="11">
    <source>
        <dbReference type="EMBL" id="NMO97905.1"/>
    </source>
</evidence>
<gene>
    <name evidence="11" type="ORF">HII30_19270</name>
</gene>
<evidence type="ECO:0000256" key="6">
    <source>
        <dbReference type="SAM" id="Phobius"/>
    </source>
</evidence>
<evidence type="ECO:0000256" key="3">
    <source>
        <dbReference type="ARBA" id="ARBA00022692"/>
    </source>
</evidence>
<dbReference type="RefSeq" id="WP_169506675.1">
    <property type="nucleotide sequence ID" value="NZ_JABBPN010000025.1"/>
</dbReference>
<proteinExistence type="predicted"/>
<dbReference type="PANTHER" id="PTHR40038:SF1">
    <property type="entry name" value="MEMBRANE-ASSOCIATED PROTEIN TCAA"/>
    <property type="match status" value="1"/>
</dbReference>
<feature type="domain" description="TcaA 4th" evidence="9">
    <location>
        <begin position="288"/>
        <end position="344"/>
    </location>
</feature>
<keyword evidence="5 6" id="KW-0472">Membrane</keyword>
<dbReference type="Pfam" id="PF22813">
    <property type="entry name" value="TcaA_2nd"/>
    <property type="match status" value="1"/>
</dbReference>
<name>A0A848MB56_PAELE</name>
<dbReference type="Pfam" id="PF22819">
    <property type="entry name" value="TcaA_5th"/>
    <property type="match status" value="1"/>
</dbReference>
<evidence type="ECO:0000313" key="12">
    <source>
        <dbReference type="Proteomes" id="UP000565468"/>
    </source>
</evidence>
<dbReference type="Pfam" id="PF22820">
    <property type="entry name" value="TcaA_3rd_4th"/>
    <property type="match status" value="1"/>
</dbReference>
<keyword evidence="4 6" id="KW-1133">Transmembrane helix</keyword>
<evidence type="ECO:0008006" key="13">
    <source>
        <dbReference type="Google" id="ProtNLM"/>
    </source>
</evidence>
<dbReference type="InterPro" id="IPR054530">
    <property type="entry name" value="TcaA_4th"/>
</dbReference>
<feature type="transmembrane region" description="Helical" evidence="6">
    <location>
        <begin position="72"/>
        <end position="91"/>
    </location>
</feature>
<keyword evidence="12" id="KW-1185">Reference proteome</keyword>
<protein>
    <recommendedName>
        <fullName evidence="13">Zinc ribbon domain-containing protein</fullName>
    </recommendedName>
</protein>
<dbReference type="PANTHER" id="PTHR40038">
    <property type="entry name" value="MEMBRANE-ASSOCIATED PROTEIN TCAA"/>
    <property type="match status" value="1"/>
</dbReference>
<organism evidence="11 12">
    <name type="scientific">Paenibacillus lemnae</name>
    <dbReference type="NCBI Taxonomy" id="1330551"/>
    <lineage>
        <taxon>Bacteria</taxon>
        <taxon>Bacillati</taxon>
        <taxon>Bacillota</taxon>
        <taxon>Bacilli</taxon>
        <taxon>Bacillales</taxon>
        <taxon>Paenibacillaceae</taxon>
        <taxon>Paenibacillus</taxon>
    </lineage>
</organism>
<dbReference type="InterPro" id="IPR054528">
    <property type="entry name" value="TcaA_5th"/>
</dbReference>
<evidence type="ECO:0000259" key="10">
    <source>
        <dbReference type="Pfam" id="PF25155"/>
    </source>
</evidence>
<evidence type="ECO:0000256" key="2">
    <source>
        <dbReference type="ARBA" id="ARBA00022475"/>
    </source>
</evidence>
<comment type="caution">
    <text evidence="11">The sequence shown here is derived from an EMBL/GenBank/DDBJ whole genome shotgun (WGS) entry which is preliminary data.</text>
</comment>
<evidence type="ECO:0000256" key="4">
    <source>
        <dbReference type="ARBA" id="ARBA00022989"/>
    </source>
</evidence>
<evidence type="ECO:0000259" key="9">
    <source>
        <dbReference type="Pfam" id="PF22820"/>
    </source>
</evidence>
<dbReference type="InterPro" id="IPR056902">
    <property type="entry name" value="NTF2_YvbJ"/>
</dbReference>
<sequence>MRYCRECGTGLSDQAKFCRECGTGTDTQAGIEALEARNVQASEGEQEAQYARAEVASASPAPAKGLSRKQKWFAGLAVLLVVLLFGTYKAGEYYASPERLVTRFEKALASEDAAQTADLLTSKDPKLVLDEKSITALMAYLKQHPEEQDFLLSGLKEQAEAAKNKEMSVEPLDGILNLEKDGKMLMFDTYRLDLEPVYFKLQTNFADTVLTVNGKQAAVSDNANFEVEAGPYVPGVYTVGAQLKNDYINLNETVETEVWEPDRTRTVDLELDGEMVVWDTGFREELELEGRIYINGKKIDVNPFETDRFGPVPLDGSVKLTLEGDFPWGTMKSGEQAIDEDYLVFDFTRQQEFQEMMITRLSQHAKENMEAFVTGDMTKYSGVTKDYTDAMLEVIAQFVNSDYAYTSKYSGTIFDIGSFRLVFEEGEWRAAVVLQPMLEAASYPEGETPQLEVQDNYSRTILVYSEKLNKWLIASDSTAWGFETDQLEEVREPSPILYKSQWKSNSEVLQDTDAEDTAVTLTTLQSFMKEYTESYVEAVNSGKFDKVKTLLDPSGPAYQETSDYIQYLNKKGITEKVLQVEVRGFRQKTSNTYEVTTSEVYDIKQQDGSTQTKAFESAYLLTAKNGELQVYQLEETKEIQQ</sequence>
<keyword evidence="2" id="KW-1003">Cell membrane</keyword>
<feature type="domain" description="TcaA protein NTF2-like" evidence="8">
    <location>
        <begin position="523"/>
        <end position="634"/>
    </location>
</feature>
<evidence type="ECO:0000256" key="5">
    <source>
        <dbReference type="ARBA" id="ARBA00023136"/>
    </source>
</evidence>
<comment type="subcellular location">
    <subcellularLocation>
        <location evidence="1">Cell membrane</location>
        <topology evidence="1">Single-pass membrane protein</topology>
    </subcellularLocation>
</comment>
<evidence type="ECO:0000259" key="7">
    <source>
        <dbReference type="Pfam" id="PF22813"/>
    </source>
</evidence>
<reference evidence="11 12" key="1">
    <citation type="submission" date="2020-04" db="EMBL/GenBank/DDBJ databases">
        <title>Paenibacillus algicola sp. nov., a novel marine bacterium producing alginate lyase.</title>
        <authorList>
            <person name="Huang H."/>
        </authorList>
    </citation>
    <scope>NUCLEOTIDE SEQUENCE [LARGE SCALE GENOMIC DNA]</scope>
    <source>
        <strain evidence="11 12">L7-75</strain>
    </source>
</reference>
<dbReference type="EMBL" id="JABBPN010000025">
    <property type="protein sequence ID" value="NMO97905.1"/>
    <property type="molecule type" value="Genomic_DNA"/>
</dbReference>
<evidence type="ECO:0000256" key="1">
    <source>
        <dbReference type="ARBA" id="ARBA00004162"/>
    </source>
</evidence>
<dbReference type="AlphaFoldDB" id="A0A848MB56"/>
<accession>A0A848MB56</accession>
<dbReference type="Pfam" id="PF25155">
    <property type="entry name" value="NTF2_YvbJ"/>
    <property type="match status" value="1"/>
</dbReference>
<keyword evidence="3 6" id="KW-0812">Transmembrane</keyword>
<dbReference type="Proteomes" id="UP000565468">
    <property type="component" value="Unassembled WGS sequence"/>
</dbReference>
<feature type="domain" description="TcaA second" evidence="7">
    <location>
        <begin position="97"/>
        <end position="193"/>
    </location>
</feature>
<dbReference type="InterPro" id="IPR054529">
    <property type="entry name" value="TcaA_2nd"/>
</dbReference>